<dbReference type="InterPro" id="IPR052410">
    <property type="entry name" value="DRC5"/>
</dbReference>
<dbReference type="SMART" id="SM00368">
    <property type="entry name" value="LRR_RI"/>
    <property type="match status" value="17"/>
</dbReference>
<evidence type="ECO:0000256" key="1">
    <source>
        <dbReference type="ARBA" id="ARBA00004245"/>
    </source>
</evidence>
<reference evidence="4 5" key="1">
    <citation type="journal article" date="2004" name="Science">
        <title>Illuminating the evolutionary history of chlamydiae.</title>
        <authorList>
            <person name="Horn M."/>
            <person name="Collingro A."/>
            <person name="Schmitz-Esser S."/>
            <person name="Beier C.L."/>
            <person name="Purkhold U."/>
            <person name="Fartmann B."/>
            <person name="Brandt P."/>
            <person name="Nyakatura G.J."/>
            <person name="Droege M."/>
            <person name="Frishman D."/>
            <person name="Rattei T."/>
            <person name="Mewes H."/>
            <person name="Wagner M."/>
        </authorList>
    </citation>
    <scope>NUCLEOTIDE SEQUENCE [LARGE SCALE GENOMIC DNA]</scope>
    <source>
        <strain evidence="4 5">UWE25</strain>
    </source>
</reference>
<dbReference type="OrthoDB" id="9810963at2"/>
<dbReference type="Pfam" id="PF13516">
    <property type="entry name" value="LRR_6"/>
    <property type="match status" value="17"/>
</dbReference>
<dbReference type="InterPro" id="IPR032675">
    <property type="entry name" value="LRR_dom_sf"/>
</dbReference>
<dbReference type="GO" id="GO:0005856">
    <property type="term" value="C:cytoskeleton"/>
    <property type="evidence" value="ECO:0007669"/>
    <property type="project" value="UniProtKB-SubCell"/>
</dbReference>
<dbReference type="PANTHER" id="PTHR24107">
    <property type="entry name" value="YNEIN REGULATORY COMPLEX SUBUNIT 5"/>
    <property type="match status" value="1"/>
</dbReference>
<comment type="subcellular location">
    <subcellularLocation>
        <location evidence="1">Cytoplasm</location>
        <location evidence="1">Cytoskeleton</location>
    </subcellularLocation>
</comment>
<dbReference type="RefSeq" id="WP_011176004.1">
    <property type="nucleotide sequence ID" value="NC_005861.2"/>
</dbReference>
<name>Q6MB70_PARUW</name>
<evidence type="ECO:0000313" key="5">
    <source>
        <dbReference type="Proteomes" id="UP000000529"/>
    </source>
</evidence>
<dbReference type="eggNOG" id="COG4886">
    <property type="taxonomic scope" value="Bacteria"/>
</dbReference>
<keyword evidence="5" id="KW-1185">Reference proteome</keyword>
<dbReference type="InterPro" id="IPR001611">
    <property type="entry name" value="Leu-rich_rpt"/>
</dbReference>
<keyword evidence="2" id="KW-0963">Cytoplasm</keyword>
<keyword evidence="3" id="KW-0206">Cytoskeleton</keyword>
<protein>
    <recommendedName>
        <fullName evidence="6">Protein-PII uridylyltransferase N-terminal domain-containing protein</fullName>
    </recommendedName>
</protein>
<dbReference type="Gene3D" id="3.80.10.10">
    <property type="entry name" value="Ribonuclease Inhibitor"/>
    <property type="match status" value="6"/>
</dbReference>
<evidence type="ECO:0000313" key="4">
    <source>
        <dbReference type="EMBL" id="CAF24179.1"/>
    </source>
</evidence>
<dbReference type="STRING" id="264201.pc1455"/>
<gene>
    <name evidence="4" type="ORF">PC_RS10040</name>
</gene>
<dbReference type="KEGG" id="pcu:PC_RS10040"/>
<accession>Q6MB70</accession>
<dbReference type="SUPFAM" id="SSF52047">
    <property type="entry name" value="RNI-like"/>
    <property type="match status" value="2"/>
</dbReference>
<dbReference type="Proteomes" id="UP000000529">
    <property type="component" value="Chromosome"/>
</dbReference>
<dbReference type="SMART" id="SM00365">
    <property type="entry name" value="LRR_SD22"/>
    <property type="match status" value="14"/>
</dbReference>
<evidence type="ECO:0000256" key="3">
    <source>
        <dbReference type="ARBA" id="ARBA00023212"/>
    </source>
</evidence>
<sequence>MQSTHPISIATFSDQPSNFRYLDRLDAIAIAITKKKYSQAVKDLNVFMAYLPSQVEKEVLEKIFDYLFTLIPLIEAPQEIEKIVILLLNLTADPCFAENQQMLAIALAKWNYKKGKQEWQENKQQTFFINALHYVGKAQNISVASPDLQRLTSRLFKAASTSLGIFKERLEQAVGKNDSEQVVRLVNNLKIRFEPICCPSEKHALIKLFYKQVDAVALYTVKTWGLERIQASGLGRLDKMMLPYLRNIPSHTNCFITARYQEKLNNFRKIFHKHYQAINPQQFTIEEVRALQREVSTDLLSFLHALVEDAIAILGDPPCLYDLRAMGSLAKEEVCPYSDLEWCILIEAIEYQPYFVKLAHLLELQIIALGEDPAQGLPVFTCIGAKHRSGFHIDSGGNPAVVTDLINTSDGLAQMQKREEYSSTSPSNTLRKTISFHQNTHKLFEFYQAQMCIYLDEKLSQVEEIRRKCQTIKLLTNRLQTYEEIWYDPFKIPFIDLKKHYSELLHHLLNDLSLYFGMEEANTLDLIDALVKKEIFTAESGYLLQEAVAAVYLKRVGLHFTCGEQKEEVSLENFLSEQEVLAKIYWLVLRPLYRKLKFCLSNLDSHQLNSGIFKLNSHFQRIELLKEAFYGEELHPNTIENLKPWMTHFVHHLVSRQRAKAFDLKQFRLWHDAYYQRFSRITFTEPLREIYLKVLDSYPSEENLATLSADLASIPNPSGVRQSYRLEEEQFQQAILAMTTDHPDGSFQVKIRCPAVPHARFLKQVVCEQILEETGELKRQYKSAHAVATASYNGFQLHFKQKPTHPLMEYAIHALTARIAGHLSPPTELARFEVELEGKTKIYPVLISKTIQGQTLENVEQELDVKQLTWACLCALLTRPGDGRFSNYVVEEETQRIFCVDNDVSFVEPVIHHFVGNKVYFSSALFCLHAKYRLDPEVLQAFLRLDPNLILNSWLQDLIQKDEAYRTLHLFTPEEEKQLYEENSEDRFKGTLLLRSGTVANLLVQFYHLQDCLRHDSTSEKKLTAIGLLSCLVSLRDSQKQTLDRWVHHKYQQALASSLVPKQRLQQAINRNVEISLTSAQADAASFGKPPTFEEIQAREEYSPEKAQGELFTFTLSRYTSNIAFGTNKEGEWIEADFRQMVKGKTPDRERQRFVLHALNFLMNNKEFKPRKVTLMNCAVLDLTTLKPFLHVELDYLNVSGCPLIKVETLQEIEKSSPNLKALYLNRCSQLHALEKPNFPFASTYLQFARLEELQLRRCKALVSIQLDAPLLHTLKADKNPHLKMLFFKTTAPYIKGSFTRCPALDLETAKKERVQKILKEIKTSEIDHTQLFQLYMNDSELTSFGLNRKGISDKEMEVEVIANGLACNTALKSFWLKGNQISDRGAEAFAQALASNTTLKSLYLGGNQISDKGMEAFAQALASNTTLESLSFNENQISDKGMEAFAQALASNTTLESLYLGGNQISDKGMEAFAQALASNTTLKSLYLDDNQISDKGMEAFAQALASNTTLKSLSFNENQISDKGMEAFAQALASNTTFKSLYLGGNQISDKGMEAFAQALASNTTLKSLYLDDNQISNKGAQALAQALASNTILKSLSFNENQISDKGAQALAQALASNTTLKSLYLDDSQISDKGAQALAQALASNKALKSLCLGSNQISDKGAQALAQALASNTTLKSLSLNGKQISDKGMEAIAQALASNTTLKSLSLNGKQISDKGMEAFAQTLASNTTLESLDLRNNQISDKGMQAFAQTLASNTTLESLDLRNNQINDKGMEAIAQALASNTALKSLYLDGNQINDKGMEAIAQALASNTALKSLYLDGNQINDKGMEAITQAVASNTALKKFWLNGNLIKQEGVINN</sequence>
<dbReference type="PANTHER" id="PTHR24107:SF2">
    <property type="entry name" value="NLR FAMILY CARD DOMAIN CONTAINING 3"/>
    <property type="match status" value="1"/>
</dbReference>
<dbReference type="EMBL" id="BX908798">
    <property type="protein sequence ID" value="CAF24179.1"/>
    <property type="molecule type" value="Genomic_DNA"/>
</dbReference>
<dbReference type="HOGENOM" id="CLU_244547_0_0_0"/>
<dbReference type="SMART" id="SM00367">
    <property type="entry name" value="LRR_CC"/>
    <property type="match status" value="8"/>
</dbReference>
<evidence type="ECO:0000256" key="2">
    <source>
        <dbReference type="ARBA" id="ARBA00022490"/>
    </source>
</evidence>
<organism evidence="4 5">
    <name type="scientific">Protochlamydia amoebophila (strain UWE25)</name>
    <dbReference type="NCBI Taxonomy" id="264201"/>
    <lineage>
        <taxon>Bacteria</taxon>
        <taxon>Pseudomonadati</taxon>
        <taxon>Chlamydiota</taxon>
        <taxon>Chlamydiia</taxon>
        <taxon>Parachlamydiales</taxon>
        <taxon>Parachlamydiaceae</taxon>
        <taxon>Candidatus Protochlamydia</taxon>
    </lineage>
</organism>
<evidence type="ECO:0008006" key="6">
    <source>
        <dbReference type="Google" id="ProtNLM"/>
    </source>
</evidence>
<proteinExistence type="predicted"/>
<dbReference type="InterPro" id="IPR006553">
    <property type="entry name" value="Leu-rich_rpt_Cys-con_subtyp"/>
</dbReference>